<dbReference type="Proteomes" id="UP000505355">
    <property type="component" value="Chromosome"/>
</dbReference>
<evidence type="ECO:0000256" key="1">
    <source>
        <dbReference type="ARBA" id="ARBA00022801"/>
    </source>
</evidence>
<evidence type="ECO:0000313" key="6">
    <source>
        <dbReference type="Proteomes" id="UP000505355"/>
    </source>
</evidence>
<name>A0A7D4UJE9_9SPHI</name>
<keyword evidence="6" id="KW-1185">Reference proteome</keyword>
<dbReference type="Pfam" id="PF07470">
    <property type="entry name" value="Glyco_hydro_88"/>
    <property type="match status" value="1"/>
</dbReference>
<gene>
    <name evidence="5" type="ORF">HQ865_04395</name>
</gene>
<feature type="binding site" evidence="4">
    <location>
        <position position="238"/>
    </location>
    <ligand>
        <name>substrate</name>
    </ligand>
</feature>
<dbReference type="GO" id="GO:0000272">
    <property type="term" value="P:polysaccharide catabolic process"/>
    <property type="evidence" value="ECO:0007669"/>
    <property type="project" value="TreeGrafter"/>
</dbReference>
<keyword evidence="1 5" id="KW-0378">Hydrolase</keyword>
<feature type="binding site" evidence="4">
    <location>
        <position position="178"/>
    </location>
    <ligand>
        <name>substrate</name>
    </ligand>
</feature>
<evidence type="ECO:0000256" key="4">
    <source>
        <dbReference type="PIRSR" id="PIRSR610905-2"/>
    </source>
</evidence>
<dbReference type="AlphaFoldDB" id="A0A7D4UJE9"/>
<evidence type="ECO:0000256" key="3">
    <source>
        <dbReference type="PIRSR" id="PIRSR610905-1"/>
    </source>
</evidence>
<dbReference type="KEGG" id="mmab:HQ865_04395"/>
<dbReference type="InterPro" id="IPR012341">
    <property type="entry name" value="6hp_glycosidase-like_sf"/>
</dbReference>
<dbReference type="InterPro" id="IPR052369">
    <property type="entry name" value="UG_Glycosaminoglycan_Hydrolase"/>
</dbReference>
<feature type="binding site" evidence="4">
    <location>
        <position position="254"/>
    </location>
    <ligand>
        <name>substrate</name>
    </ligand>
</feature>
<dbReference type="InterPro" id="IPR008928">
    <property type="entry name" value="6-hairpin_glycosidase_sf"/>
</dbReference>
<dbReference type="Gene3D" id="1.50.10.10">
    <property type="match status" value="1"/>
</dbReference>
<dbReference type="SUPFAM" id="SSF48208">
    <property type="entry name" value="Six-hairpin glycosidases"/>
    <property type="match status" value="1"/>
</dbReference>
<feature type="active site" description="Nucleophile" evidence="3">
    <location>
        <position position="120"/>
    </location>
</feature>
<dbReference type="PANTHER" id="PTHR36845:SF1">
    <property type="entry name" value="HYDROLASE, PUTATIVE (AFU_ORTHOLOGUE AFUA_7G05090)-RELATED"/>
    <property type="match status" value="1"/>
</dbReference>
<feature type="binding site" evidence="4">
    <location>
        <position position="120"/>
    </location>
    <ligand>
        <name>substrate</name>
    </ligand>
</feature>
<reference evidence="5 6" key="1">
    <citation type="submission" date="2020-05" db="EMBL/GenBank/DDBJ databases">
        <title>Mucilaginibacter mali sp. nov.</title>
        <authorList>
            <person name="Kim H.S."/>
            <person name="Lee K.C."/>
            <person name="Suh M.K."/>
            <person name="Kim J.-S."/>
            <person name="Han K.-I."/>
            <person name="Eom M.K."/>
            <person name="Shin Y.K."/>
            <person name="Lee J.-S."/>
        </authorList>
    </citation>
    <scope>NUCLEOTIDE SEQUENCE [LARGE SCALE GENOMIC DNA]</scope>
    <source>
        <strain evidence="5 6">G2-14</strain>
    </source>
</reference>
<dbReference type="RefSeq" id="WP_173413720.1">
    <property type="nucleotide sequence ID" value="NZ_CP054139.1"/>
</dbReference>
<dbReference type="InterPro" id="IPR010905">
    <property type="entry name" value="Glyco_hydro_88"/>
</dbReference>
<feature type="binding site" evidence="4">
    <location>
        <position position="250"/>
    </location>
    <ligand>
        <name>substrate</name>
    </ligand>
</feature>
<protein>
    <submittedName>
        <fullName evidence="5">Glycoside hydrolase family 88 protein</fullName>
    </submittedName>
</protein>
<organism evidence="5 6">
    <name type="scientific">Mucilaginibacter mali</name>
    <dbReference type="NCBI Taxonomy" id="2740462"/>
    <lineage>
        <taxon>Bacteria</taxon>
        <taxon>Pseudomonadati</taxon>
        <taxon>Bacteroidota</taxon>
        <taxon>Sphingobacteriia</taxon>
        <taxon>Sphingobacteriales</taxon>
        <taxon>Sphingobacteriaceae</taxon>
        <taxon>Mucilaginibacter</taxon>
    </lineage>
</organism>
<proteinExistence type="inferred from homology"/>
<feature type="active site" description="Proton donor" evidence="3">
    <location>
        <position position="178"/>
    </location>
</feature>
<dbReference type="GO" id="GO:0052757">
    <property type="term" value="F:chondroitin hydrolase activity"/>
    <property type="evidence" value="ECO:0007669"/>
    <property type="project" value="TreeGrafter"/>
</dbReference>
<comment type="similarity">
    <text evidence="2">Belongs to the glycosyl hydrolase 88 family.</text>
</comment>
<evidence type="ECO:0000256" key="2">
    <source>
        <dbReference type="ARBA" id="ARBA00038358"/>
    </source>
</evidence>
<evidence type="ECO:0000313" key="5">
    <source>
        <dbReference type="EMBL" id="QKJ29022.1"/>
    </source>
</evidence>
<accession>A0A7D4UJE9</accession>
<dbReference type="EMBL" id="CP054139">
    <property type="protein sequence ID" value="QKJ29022.1"/>
    <property type="molecule type" value="Genomic_DNA"/>
</dbReference>
<sequence length="402" mass="45586">MKIKHLFVLTAATLSGLTGYAQNKQNFKPKPEILKLIDQNFKDADKQYKVLMQHVPADSLPESFNHDGTWKTQANKGWTAGFYPGTLFYLYSDLKDKALYNEGVRRLKNMEPMQTIDSHDIGFMMYDSYGVANRLMPNEAYKQVLITSAKSLAKRFNPKVGCTMSWSSQPGHFRVIIDNMMNLELLMWATKATGDSTYAKIAISHANTTMKNHFRPDYSSYHLVDYNPETGEVIKRQTVQGAADESAWARGQGWGLYGFTMMYRETKDRKYLEQARHIANFILSNPTLPADKVPYWDYSAPGIPNALRDASAATIYASALIELARYDAPNAKRYIDVAETIIKTLSSPTYKAVNGDNGGYLLKHSVGHFPKGSLIDVPLTYADYYFAEAMLRYKNMDKNINR</sequence>
<dbReference type="PANTHER" id="PTHR36845">
    <property type="entry name" value="HYDROLASE, PUTATIVE (AFU_ORTHOLOGUE AFUA_7G05090)-RELATED"/>
    <property type="match status" value="1"/>
</dbReference>